<protein>
    <submittedName>
        <fullName evidence="1">Uncharacterized protein</fullName>
    </submittedName>
</protein>
<dbReference type="HOGENOM" id="CLU_1595112_0_0_1"/>
<accession>S8AQV0</accession>
<dbReference type="AlphaFoldDB" id="S8AQV0"/>
<name>S8AQV0_PENO1</name>
<gene>
    <name evidence="1" type="ORF">PDE_03284</name>
</gene>
<keyword evidence="2" id="KW-1185">Reference proteome</keyword>
<reference evidence="1 2" key="1">
    <citation type="journal article" date="2013" name="PLoS ONE">
        <title>Genomic and secretomic analyses reveal unique features of the lignocellulolytic enzyme system of Penicillium decumbens.</title>
        <authorList>
            <person name="Liu G."/>
            <person name="Zhang L."/>
            <person name="Wei X."/>
            <person name="Zou G."/>
            <person name="Qin Y."/>
            <person name="Ma L."/>
            <person name="Li J."/>
            <person name="Zheng H."/>
            <person name="Wang S."/>
            <person name="Wang C."/>
            <person name="Xun L."/>
            <person name="Zhao G.-P."/>
            <person name="Zhou Z."/>
            <person name="Qu Y."/>
        </authorList>
    </citation>
    <scope>NUCLEOTIDE SEQUENCE [LARGE SCALE GENOMIC DNA]</scope>
    <source>
        <strain evidence="2">114-2 / CGMCC 5302</strain>
    </source>
</reference>
<sequence length="167" mass="18201">MEVVRCRSLSQKQTSGCLSIHEAGSSSLAALESVAAPCRCGDIPLRRIEDKDPGRFPIETVSFSSALVWSRKWGVNSSGAQRYHQRLTALKPESILFRLLGRRLALLRPSASTITWMSGAHSDQPVQYNPQVQQPPPQGSVSSVSILSRSSCFIHPTAAQDLVGQVM</sequence>
<organism evidence="1 2">
    <name type="scientific">Penicillium oxalicum (strain 114-2 / CGMCC 5302)</name>
    <name type="common">Penicillium decumbens</name>
    <dbReference type="NCBI Taxonomy" id="933388"/>
    <lineage>
        <taxon>Eukaryota</taxon>
        <taxon>Fungi</taxon>
        <taxon>Dikarya</taxon>
        <taxon>Ascomycota</taxon>
        <taxon>Pezizomycotina</taxon>
        <taxon>Eurotiomycetes</taxon>
        <taxon>Eurotiomycetidae</taxon>
        <taxon>Eurotiales</taxon>
        <taxon>Aspergillaceae</taxon>
        <taxon>Penicillium</taxon>
    </lineage>
</organism>
<evidence type="ECO:0000313" key="2">
    <source>
        <dbReference type="Proteomes" id="UP000019376"/>
    </source>
</evidence>
<proteinExistence type="predicted"/>
<dbReference type="Proteomes" id="UP000019376">
    <property type="component" value="Unassembled WGS sequence"/>
</dbReference>
<evidence type="ECO:0000313" key="1">
    <source>
        <dbReference type="EMBL" id="EPS28338.1"/>
    </source>
</evidence>
<dbReference type="EMBL" id="KB644410">
    <property type="protein sequence ID" value="EPS28338.1"/>
    <property type="molecule type" value="Genomic_DNA"/>
</dbReference>